<gene>
    <name evidence="2" type="ORF">D8674_005164</name>
</gene>
<proteinExistence type="predicted"/>
<keyword evidence="1" id="KW-1133">Transmembrane helix</keyword>
<name>A0A5N5FRD4_9ROSA</name>
<sequence>MDLGDQFLFSHYFLSSLLFIVSAYLIVYASVFIVLSASPMAPNHHLFLLIFFLTTLFLAINPIATVTASPSPPPPPPHSRPSPSTTPQQLNNIIDVLIRAGNFGNWVNIITGANPLVFPLSATLFISQDNALNSLPTTTVAATVALVLG</sequence>
<feature type="transmembrane region" description="Helical" evidence="1">
    <location>
        <begin position="12"/>
        <end position="34"/>
    </location>
</feature>
<keyword evidence="1" id="KW-0812">Transmembrane</keyword>
<dbReference type="Proteomes" id="UP000327157">
    <property type="component" value="Chromosome 11"/>
</dbReference>
<evidence type="ECO:0000313" key="3">
    <source>
        <dbReference type="Proteomes" id="UP000327157"/>
    </source>
</evidence>
<dbReference type="OrthoDB" id="2015130at2759"/>
<protein>
    <submittedName>
        <fullName evidence="2">FAS1 domain-containing protein</fullName>
    </submittedName>
</protein>
<feature type="transmembrane region" description="Helical" evidence="1">
    <location>
        <begin position="46"/>
        <end position="64"/>
    </location>
</feature>
<comment type="caution">
    <text evidence="2">The sequence shown here is derived from an EMBL/GenBank/DDBJ whole genome shotgun (WGS) entry which is preliminary data.</text>
</comment>
<organism evidence="2 3">
    <name type="scientific">Pyrus ussuriensis x Pyrus communis</name>
    <dbReference type="NCBI Taxonomy" id="2448454"/>
    <lineage>
        <taxon>Eukaryota</taxon>
        <taxon>Viridiplantae</taxon>
        <taxon>Streptophyta</taxon>
        <taxon>Embryophyta</taxon>
        <taxon>Tracheophyta</taxon>
        <taxon>Spermatophyta</taxon>
        <taxon>Magnoliopsida</taxon>
        <taxon>eudicotyledons</taxon>
        <taxon>Gunneridae</taxon>
        <taxon>Pentapetalae</taxon>
        <taxon>rosids</taxon>
        <taxon>fabids</taxon>
        <taxon>Rosales</taxon>
        <taxon>Rosaceae</taxon>
        <taxon>Amygdaloideae</taxon>
        <taxon>Maleae</taxon>
        <taxon>Pyrus</taxon>
    </lineage>
</organism>
<reference evidence="2 3" key="3">
    <citation type="submission" date="2019-11" db="EMBL/GenBank/DDBJ databases">
        <title>A de novo genome assembly of a pear dwarfing rootstock.</title>
        <authorList>
            <person name="Wang F."/>
            <person name="Wang J."/>
            <person name="Li S."/>
            <person name="Zhang Y."/>
            <person name="Fang M."/>
            <person name="Ma L."/>
            <person name="Zhao Y."/>
            <person name="Jiang S."/>
        </authorList>
    </citation>
    <scope>NUCLEOTIDE SEQUENCE [LARGE SCALE GENOMIC DNA]</scope>
    <source>
        <strain evidence="2">S2</strain>
        <tissue evidence="2">Leaf</tissue>
    </source>
</reference>
<reference evidence="2 3" key="1">
    <citation type="submission" date="2019-09" db="EMBL/GenBank/DDBJ databases">
        <authorList>
            <person name="Ou C."/>
        </authorList>
    </citation>
    <scope>NUCLEOTIDE SEQUENCE [LARGE SCALE GENOMIC DNA]</scope>
    <source>
        <strain evidence="2">S2</strain>
        <tissue evidence="2">Leaf</tissue>
    </source>
</reference>
<keyword evidence="3" id="KW-1185">Reference proteome</keyword>
<evidence type="ECO:0000313" key="2">
    <source>
        <dbReference type="EMBL" id="KAB2605447.1"/>
    </source>
</evidence>
<keyword evidence="1" id="KW-0472">Membrane</keyword>
<dbReference type="AlphaFoldDB" id="A0A5N5FRD4"/>
<accession>A0A5N5FRD4</accession>
<reference evidence="3" key="2">
    <citation type="submission" date="2019-10" db="EMBL/GenBank/DDBJ databases">
        <title>A de novo genome assembly of a pear dwarfing rootstock.</title>
        <authorList>
            <person name="Wang F."/>
            <person name="Wang J."/>
            <person name="Li S."/>
            <person name="Zhang Y."/>
            <person name="Fang M."/>
            <person name="Ma L."/>
            <person name="Zhao Y."/>
            <person name="Jiang S."/>
        </authorList>
    </citation>
    <scope>NUCLEOTIDE SEQUENCE [LARGE SCALE GENOMIC DNA]</scope>
</reference>
<evidence type="ECO:0000256" key="1">
    <source>
        <dbReference type="SAM" id="Phobius"/>
    </source>
</evidence>
<dbReference type="EMBL" id="SMOL01000559">
    <property type="protein sequence ID" value="KAB2605447.1"/>
    <property type="molecule type" value="Genomic_DNA"/>
</dbReference>